<feature type="domain" description="EF-hand" evidence="5">
    <location>
        <begin position="373"/>
        <end position="408"/>
    </location>
</feature>
<dbReference type="SUPFAM" id="SSF47473">
    <property type="entry name" value="EF-hand"/>
    <property type="match status" value="1"/>
</dbReference>
<dbReference type="PANTHER" id="PTHR23048:SF0">
    <property type="entry name" value="CALMODULIN LIKE 3"/>
    <property type="match status" value="1"/>
</dbReference>
<evidence type="ECO:0000256" key="2">
    <source>
        <dbReference type="ARBA" id="ARBA00022837"/>
    </source>
</evidence>
<dbReference type="InterPro" id="IPR011992">
    <property type="entry name" value="EF-hand-dom_pair"/>
</dbReference>
<dbReference type="InterPro" id="IPR002048">
    <property type="entry name" value="EF_hand_dom"/>
</dbReference>
<name>A0A7S4M2R5_9EUKA</name>
<feature type="transmembrane region" description="Helical" evidence="4">
    <location>
        <begin position="213"/>
        <end position="233"/>
    </location>
</feature>
<dbReference type="FunFam" id="1.10.238.10:FF:000178">
    <property type="entry name" value="Calmodulin-2 A"/>
    <property type="match status" value="1"/>
</dbReference>
<feature type="transmembrane region" description="Helical" evidence="4">
    <location>
        <begin position="130"/>
        <end position="149"/>
    </location>
</feature>
<evidence type="ECO:0000256" key="1">
    <source>
        <dbReference type="ARBA" id="ARBA00022737"/>
    </source>
</evidence>
<dbReference type="InterPro" id="IPR018247">
    <property type="entry name" value="EF_Hand_1_Ca_BS"/>
</dbReference>
<keyword evidence="2" id="KW-0106">Calcium</keyword>
<dbReference type="PANTHER" id="PTHR23048">
    <property type="entry name" value="MYOSIN LIGHT CHAIN 1, 3"/>
    <property type="match status" value="1"/>
</dbReference>
<dbReference type="Gene3D" id="1.10.238.10">
    <property type="entry name" value="EF-hand"/>
    <property type="match status" value="1"/>
</dbReference>
<reference evidence="6" key="1">
    <citation type="submission" date="2021-01" db="EMBL/GenBank/DDBJ databases">
        <authorList>
            <person name="Corre E."/>
            <person name="Pelletier E."/>
            <person name="Niang G."/>
            <person name="Scheremetjew M."/>
            <person name="Finn R."/>
            <person name="Kale V."/>
            <person name="Holt S."/>
            <person name="Cochrane G."/>
            <person name="Meng A."/>
            <person name="Brown T."/>
            <person name="Cohen L."/>
        </authorList>
    </citation>
    <scope>NUCLEOTIDE SEQUENCE</scope>
    <source>
        <strain evidence="6">UIO037</strain>
    </source>
</reference>
<feature type="region of interest" description="Disordered" evidence="3">
    <location>
        <begin position="468"/>
        <end position="489"/>
    </location>
</feature>
<dbReference type="PROSITE" id="PS50222">
    <property type="entry name" value="EF_HAND_2"/>
    <property type="match status" value="2"/>
</dbReference>
<accession>A0A7S4M2R5</accession>
<dbReference type="InterPro" id="IPR050230">
    <property type="entry name" value="CALM/Myosin/TropC-like"/>
</dbReference>
<evidence type="ECO:0000259" key="5">
    <source>
        <dbReference type="PROSITE" id="PS50222"/>
    </source>
</evidence>
<dbReference type="GO" id="GO:0016460">
    <property type="term" value="C:myosin II complex"/>
    <property type="evidence" value="ECO:0007669"/>
    <property type="project" value="TreeGrafter"/>
</dbReference>
<dbReference type="Pfam" id="PF13499">
    <property type="entry name" value="EF-hand_7"/>
    <property type="match status" value="1"/>
</dbReference>
<dbReference type="EMBL" id="HBKO01004961">
    <property type="protein sequence ID" value="CAE2197044.1"/>
    <property type="molecule type" value="Transcribed_RNA"/>
</dbReference>
<dbReference type="AlphaFoldDB" id="A0A7S4M2R5"/>
<proteinExistence type="predicted"/>
<evidence type="ECO:0000313" key="6">
    <source>
        <dbReference type="EMBL" id="CAE2197044.1"/>
    </source>
</evidence>
<evidence type="ECO:0000256" key="4">
    <source>
        <dbReference type="SAM" id="Phobius"/>
    </source>
</evidence>
<sequence length="521" mass="55977">MTVLTTGAIGALCAYYGIFEVPVLKKMSKLLTKVLLPALALSFYARYSAQLIVDYAIVFATATVHVLLGILLGFGAAKATSVQAPYMQVMALTCGMPHPALPLVMLPAIVTNWQVAVDDPDGKTKLLATIGIYLTIILLVFATVVNIVVTTMSAKKKTSSTTSTSCVWRVLNWLMGVDHTLYCCLGALVIGAIEPVQKIFLNGGALSWLSGAIHSTGQLSPAMSVFIIGGLVFNTRSAKLKAQQATSPAGVATSQTRGRLVALALGASGRFGSGRLSMRGNTKEASSTTSSTELITDEKHAKVTATPRTLESVPCDIEEESGLGASGIEIPEGWDEEKTTELREVFQLFDYDGGGDVDAHELGMVMRSLGQAVSDKEIAQMIAEVDEDGGGTIDFEEFVNLVHTQEEEEREAKEGARKTSNFVLAVRGVQRELDLLPSHGAGVEGRVEMLKQRWERQRMATAMWSAAFADDDAPKKEAADDEEPDDNKATVRGVNITGHEQVYHLLLHIQAPHHARALHGP</sequence>
<dbReference type="GO" id="GO:0005509">
    <property type="term" value="F:calcium ion binding"/>
    <property type="evidence" value="ECO:0007669"/>
    <property type="project" value="InterPro"/>
</dbReference>
<feature type="transmembrane region" description="Helical" evidence="4">
    <location>
        <begin position="170"/>
        <end position="193"/>
    </location>
</feature>
<dbReference type="CDD" id="cd00051">
    <property type="entry name" value="EFh"/>
    <property type="match status" value="1"/>
</dbReference>
<evidence type="ECO:0000256" key="3">
    <source>
        <dbReference type="SAM" id="MobiDB-lite"/>
    </source>
</evidence>
<dbReference type="PROSITE" id="PS00018">
    <property type="entry name" value="EF_HAND_1"/>
    <property type="match status" value="2"/>
</dbReference>
<keyword evidence="1" id="KW-0677">Repeat</keyword>
<feature type="transmembrane region" description="Helical" evidence="4">
    <location>
        <begin position="89"/>
        <end position="110"/>
    </location>
</feature>
<protein>
    <recommendedName>
        <fullName evidence="5">EF-hand domain-containing protein</fullName>
    </recommendedName>
</protein>
<keyword evidence="4" id="KW-0472">Membrane</keyword>
<organism evidence="6">
    <name type="scientific">Prymnesium polylepis</name>
    <dbReference type="NCBI Taxonomy" id="72548"/>
    <lineage>
        <taxon>Eukaryota</taxon>
        <taxon>Haptista</taxon>
        <taxon>Haptophyta</taxon>
        <taxon>Prymnesiophyceae</taxon>
        <taxon>Prymnesiales</taxon>
        <taxon>Prymnesiaceae</taxon>
        <taxon>Prymnesium</taxon>
    </lineage>
</organism>
<gene>
    <name evidence="6" type="ORF">CPOL0286_LOCUS2398</name>
</gene>
<feature type="transmembrane region" description="Helical" evidence="4">
    <location>
        <begin position="6"/>
        <end position="23"/>
    </location>
</feature>
<feature type="domain" description="EF-hand" evidence="5">
    <location>
        <begin position="337"/>
        <end position="372"/>
    </location>
</feature>
<dbReference type="SMART" id="SM00054">
    <property type="entry name" value="EFh"/>
    <property type="match status" value="2"/>
</dbReference>
<feature type="transmembrane region" description="Helical" evidence="4">
    <location>
        <begin position="55"/>
        <end position="77"/>
    </location>
</feature>
<keyword evidence="4" id="KW-0812">Transmembrane</keyword>
<keyword evidence="4" id="KW-1133">Transmembrane helix</keyword>